<dbReference type="Pfam" id="PF03808">
    <property type="entry name" value="Glyco_tran_WecG"/>
    <property type="match status" value="1"/>
</dbReference>
<sequence length="296" mass="32092">MSPCQPRESNTSDPTGRSWCVPPLSRPIEGARRRRVMNGVVGLETPRSGLALPAPRMLEREPGRAFPRVRIGHVPLDMGRLSEVLQSIEGLVAGGQGGRIVTPDVEQVALAQEHVALRESLSTADLSLAGGEALVRAARVIGSPLPEERAGEEWLPAMAGLASARGWRVLVVAERPGVAEWTACVLRERYRLVAVGVAVPGVPADGRGPWVDRLLERMALTRPDLVLVSMATPKQELFCQYAAGRLNSAVLVGTGEALESLVNGRRVSRPRQVLASLVRWVRRSVAFLRVLLMARR</sequence>
<keyword evidence="1" id="KW-0328">Glycosyltransferase</keyword>
<protein>
    <recommendedName>
        <fullName evidence="6">Glycosyltransferase</fullName>
    </recommendedName>
</protein>
<evidence type="ECO:0000256" key="1">
    <source>
        <dbReference type="ARBA" id="ARBA00022676"/>
    </source>
</evidence>
<keyword evidence="2" id="KW-0808">Transferase</keyword>
<evidence type="ECO:0000256" key="2">
    <source>
        <dbReference type="ARBA" id="ARBA00022679"/>
    </source>
</evidence>
<evidence type="ECO:0000313" key="4">
    <source>
        <dbReference type="EMBL" id="WNG48499.1"/>
    </source>
</evidence>
<name>A0ABY9WZG2_9BACT</name>
<gene>
    <name evidence="4" type="ORF">F0U60_33540</name>
</gene>
<dbReference type="EMBL" id="CP043494">
    <property type="protein sequence ID" value="WNG48499.1"/>
    <property type="molecule type" value="Genomic_DNA"/>
</dbReference>
<dbReference type="PANTHER" id="PTHR34136:SF1">
    <property type="entry name" value="UDP-N-ACETYL-D-MANNOSAMINURONIC ACID TRANSFERASE"/>
    <property type="match status" value="1"/>
</dbReference>
<dbReference type="Proteomes" id="UP001611383">
    <property type="component" value="Chromosome"/>
</dbReference>
<dbReference type="InterPro" id="IPR004629">
    <property type="entry name" value="WecG_TagA_CpsF"/>
</dbReference>
<dbReference type="PANTHER" id="PTHR34136">
    <property type="match status" value="1"/>
</dbReference>
<organism evidence="4 5">
    <name type="scientific">Archangium minus</name>
    <dbReference type="NCBI Taxonomy" id="83450"/>
    <lineage>
        <taxon>Bacteria</taxon>
        <taxon>Pseudomonadati</taxon>
        <taxon>Myxococcota</taxon>
        <taxon>Myxococcia</taxon>
        <taxon>Myxococcales</taxon>
        <taxon>Cystobacterineae</taxon>
        <taxon>Archangiaceae</taxon>
        <taxon>Archangium</taxon>
    </lineage>
</organism>
<reference evidence="4 5" key="1">
    <citation type="submission" date="2019-08" db="EMBL/GenBank/DDBJ databases">
        <title>Archangium and Cystobacter genomes.</title>
        <authorList>
            <person name="Chen I.-C.K."/>
            <person name="Wielgoss S."/>
        </authorList>
    </citation>
    <scope>NUCLEOTIDE SEQUENCE [LARGE SCALE GENOMIC DNA]</scope>
    <source>
        <strain evidence="4 5">Cbm 6</strain>
    </source>
</reference>
<evidence type="ECO:0008006" key="6">
    <source>
        <dbReference type="Google" id="ProtNLM"/>
    </source>
</evidence>
<keyword evidence="5" id="KW-1185">Reference proteome</keyword>
<proteinExistence type="predicted"/>
<evidence type="ECO:0000313" key="5">
    <source>
        <dbReference type="Proteomes" id="UP001611383"/>
    </source>
</evidence>
<feature type="region of interest" description="Disordered" evidence="3">
    <location>
        <begin position="1"/>
        <end position="22"/>
    </location>
</feature>
<accession>A0ABY9WZG2</accession>
<evidence type="ECO:0000256" key="3">
    <source>
        <dbReference type="SAM" id="MobiDB-lite"/>
    </source>
</evidence>